<reference evidence="1" key="1">
    <citation type="submission" date="2023-01" db="EMBL/GenBank/DDBJ databases">
        <title>Genome assembly of the deep-sea coral Lophelia pertusa.</title>
        <authorList>
            <person name="Herrera S."/>
            <person name="Cordes E."/>
        </authorList>
    </citation>
    <scope>NUCLEOTIDE SEQUENCE</scope>
    <source>
        <strain evidence="1">USNM1676648</strain>
        <tissue evidence="1">Polyp</tissue>
    </source>
</reference>
<dbReference type="AlphaFoldDB" id="A0A9X0CVE9"/>
<dbReference type="EMBL" id="MU826528">
    <property type="protein sequence ID" value="KAJ7375718.1"/>
    <property type="molecule type" value="Genomic_DNA"/>
</dbReference>
<keyword evidence="2" id="KW-1185">Reference proteome</keyword>
<name>A0A9X0CVE9_9CNID</name>
<dbReference type="Proteomes" id="UP001163046">
    <property type="component" value="Unassembled WGS sequence"/>
</dbReference>
<protein>
    <submittedName>
        <fullName evidence="1">Uncharacterized protein</fullName>
    </submittedName>
</protein>
<organism evidence="1 2">
    <name type="scientific">Desmophyllum pertusum</name>
    <dbReference type="NCBI Taxonomy" id="174260"/>
    <lineage>
        <taxon>Eukaryota</taxon>
        <taxon>Metazoa</taxon>
        <taxon>Cnidaria</taxon>
        <taxon>Anthozoa</taxon>
        <taxon>Hexacorallia</taxon>
        <taxon>Scleractinia</taxon>
        <taxon>Caryophylliina</taxon>
        <taxon>Caryophylliidae</taxon>
        <taxon>Desmophyllum</taxon>
    </lineage>
</organism>
<comment type="caution">
    <text evidence="1">The sequence shown here is derived from an EMBL/GenBank/DDBJ whole genome shotgun (WGS) entry which is preliminary data.</text>
</comment>
<accession>A0A9X0CVE9</accession>
<proteinExistence type="predicted"/>
<evidence type="ECO:0000313" key="1">
    <source>
        <dbReference type="EMBL" id="KAJ7375718.1"/>
    </source>
</evidence>
<feature type="non-terminal residue" evidence="1">
    <location>
        <position position="58"/>
    </location>
</feature>
<sequence>MTYRGSLRILPHREMPHCVAFGCSNQTINRKNLEATAFPYFPTNVIDLRRCMDSSCWK</sequence>
<gene>
    <name evidence="1" type="ORF">OS493_039323</name>
</gene>
<evidence type="ECO:0000313" key="2">
    <source>
        <dbReference type="Proteomes" id="UP001163046"/>
    </source>
</evidence>